<dbReference type="OMA" id="CERWLCW"/>
<sequence>MKGLAQHLMAVFSATGHCFSPDLEIVYAVMTVVDGAICAVAAVQFFRIHFQIRKWTRQKVFHAMVAVANFGYCLYFLINPRAACGGWPCWRNVCGFVLLAVPQIVFLATFLLLLSFWVDLVYQARDLDEEEEEEADHVEDGRGGTSESDSGHSGAFFSRQRWRLWWKKLRPRGRKAVFVGVVAVICLLTAVFALLIWIGMGHNPINSVAVAELYADLFATLTLLCGGGLAIYGLLLYSKMLRVQSGQTSADLGKVATLAIVCLICFTFRALLVLVNNLRDESSQEGTDPASPLYPLLTLAYYAVGESVPSIFVLICLREMPVGGSKQHRRKSFSSGPSLEEPLLVPVANGLPPADAVQPAVAPWSVAPPVPPKPGDKAHSAPTSTLEHPRRAKAHALGSKRPISRR</sequence>
<dbReference type="PANTHER" id="PTHR31142">
    <property type="entry name" value="TOBAMOVIRUS MULTIPLICATION PROTEIN 1-LIKE ISOFORM X1"/>
    <property type="match status" value="1"/>
</dbReference>
<evidence type="ECO:0000256" key="7">
    <source>
        <dbReference type="SAM" id="Phobius"/>
    </source>
</evidence>
<dbReference type="PANTHER" id="PTHR31142:SF4">
    <property type="entry name" value="OS01G0751300 PROTEIN"/>
    <property type="match status" value="1"/>
</dbReference>
<feature type="region of interest" description="Disordered" evidence="6">
    <location>
        <begin position="132"/>
        <end position="154"/>
    </location>
</feature>
<keyword evidence="5 7" id="KW-0472">Membrane</keyword>
<protein>
    <recommendedName>
        <fullName evidence="8">THH1/TOM1/TOM3 domain-containing protein</fullName>
    </recommendedName>
</protein>
<name>A0A1Y1IRH7_KLENI</name>
<proteinExistence type="inferred from homology"/>
<evidence type="ECO:0000256" key="2">
    <source>
        <dbReference type="ARBA" id="ARBA00006779"/>
    </source>
</evidence>
<evidence type="ECO:0000256" key="3">
    <source>
        <dbReference type="ARBA" id="ARBA00022692"/>
    </source>
</evidence>
<dbReference type="InterPro" id="IPR009457">
    <property type="entry name" value="THH1/TOM1/TOM3_dom"/>
</dbReference>
<evidence type="ECO:0000256" key="5">
    <source>
        <dbReference type="ARBA" id="ARBA00023136"/>
    </source>
</evidence>
<comment type="subcellular location">
    <subcellularLocation>
        <location evidence="1">Endomembrane system</location>
        <topology evidence="1">Multi-pass membrane protein</topology>
    </subcellularLocation>
</comment>
<keyword evidence="3 7" id="KW-0812">Transmembrane</keyword>
<comment type="similarity">
    <text evidence="2">Belongs to the plant tobamovirus multiplication TOM1 protein family.</text>
</comment>
<feature type="region of interest" description="Disordered" evidence="6">
    <location>
        <begin position="363"/>
        <end position="406"/>
    </location>
</feature>
<dbReference type="AlphaFoldDB" id="A0A1Y1IRH7"/>
<evidence type="ECO:0000256" key="1">
    <source>
        <dbReference type="ARBA" id="ARBA00004127"/>
    </source>
</evidence>
<evidence type="ECO:0000313" key="10">
    <source>
        <dbReference type="Proteomes" id="UP000054558"/>
    </source>
</evidence>
<feature type="domain" description="THH1/TOM1/TOM3" evidence="8">
    <location>
        <begin position="175"/>
        <end position="322"/>
    </location>
</feature>
<dbReference type="STRING" id="105231.A0A1Y1IRH7"/>
<dbReference type="EMBL" id="DF237872">
    <property type="protein sequence ID" value="GAQ92109.1"/>
    <property type="molecule type" value="Genomic_DNA"/>
</dbReference>
<evidence type="ECO:0000256" key="4">
    <source>
        <dbReference type="ARBA" id="ARBA00022989"/>
    </source>
</evidence>
<dbReference type="InterPro" id="IPR040226">
    <property type="entry name" value="THH1/TOM1/TOM3"/>
</dbReference>
<evidence type="ECO:0000313" key="9">
    <source>
        <dbReference type="EMBL" id="GAQ92109.1"/>
    </source>
</evidence>
<dbReference type="Pfam" id="PF06454">
    <property type="entry name" value="THH1_TOM1-3_dom"/>
    <property type="match status" value="2"/>
</dbReference>
<dbReference type="GO" id="GO:0012505">
    <property type="term" value="C:endomembrane system"/>
    <property type="evidence" value="ECO:0007669"/>
    <property type="project" value="UniProtKB-SubCell"/>
</dbReference>
<dbReference type="OrthoDB" id="747122at2759"/>
<feature type="transmembrane region" description="Helical" evidence="7">
    <location>
        <begin position="299"/>
        <end position="317"/>
    </location>
</feature>
<organism evidence="9 10">
    <name type="scientific">Klebsormidium nitens</name>
    <name type="common">Green alga</name>
    <name type="synonym">Ulothrix nitens</name>
    <dbReference type="NCBI Taxonomy" id="105231"/>
    <lineage>
        <taxon>Eukaryota</taxon>
        <taxon>Viridiplantae</taxon>
        <taxon>Streptophyta</taxon>
        <taxon>Klebsormidiophyceae</taxon>
        <taxon>Klebsormidiales</taxon>
        <taxon>Klebsormidiaceae</taxon>
        <taxon>Klebsormidium</taxon>
    </lineage>
</organism>
<evidence type="ECO:0000256" key="6">
    <source>
        <dbReference type="SAM" id="MobiDB-lite"/>
    </source>
</evidence>
<feature type="domain" description="THH1/TOM1/TOM3" evidence="8">
    <location>
        <begin position="25"/>
        <end position="130"/>
    </location>
</feature>
<reference evidence="9 10" key="1">
    <citation type="journal article" date="2014" name="Nat. Commun.">
        <title>Klebsormidium flaccidum genome reveals primary factors for plant terrestrial adaptation.</title>
        <authorList>
            <person name="Hori K."/>
            <person name="Maruyama F."/>
            <person name="Fujisawa T."/>
            <person name="Togashi T."/>
            <person name="Yamamoto N."/>
            <person name="Seo M."/>
            <person name="Sato S."/>
            <person name="Yamada T."/>
            <person name="Mori H."/>
            <person name="Tajima N."/>
            <person name="Moriyama T."/>
            <person name="Ikeuchi M."/>
            <person name="Watanabe M."/>
            <person name="Wada H."/>
            <person name="Kobayashi K."/>
            <person name="Saito M."/>
            <person name="Masuda T."/>
            <person name="Sasaki-Sekimoto Y."/>
            <person name="Mashiguchi K."/>
            <person name="Awai K."/>
            <person name="Shimojima M."/>
            <person name="Masuda S."/>
            <person name="Iwai M."/>
            <person name="Nobusawa T."/>
            <person name="Narise T."/>
            <person name="Kondo S."/>
            <person name="Saito H."/>
            <person name="Sato R."/>
            <person name="Murakawa M."/>
            <person name="Ihara Y."/>
            <person name="Oshima-Yamada Y."/>
            <person name="Ohtaka K."/>
            <person name="Satoh M."/>
            <person name="Sonobe K."/>
            <person name="Ishii M."/>
            <person name="Ohtani R."/>
            <person name="Kanamori-Sato M."/>
            <person name="Honoki R."/>
            <person name="Miyazaki D."/>
            <person name="Mochizuki H."/>
            <person name="Umetsu J."/>
            <person name="Higashi K."/>
            <person name="Shibata D."/>
            <person name="Kamiya Y."/>
            <person name="Sato N."/>
            <person name="Nakamura Y."/>
            <person name="Tabata S."/>
            <person name="Ida S."/>
            <person name="Kurokawa K."/>
            <person name="Ohta H."/>
        </authorList>
    </citation>
    <scope>NUCLEOTIDE SEQUENCE [LARGE SCALE GENOMIC DNA]</scope>
    <source>
        <strain evidence="9 10">NIES-2285</strain>
    </source>
</reference>
<keyword evidence="4 7" id="KW-1133">Transmembrane helix</keyword>
<feature type="transmembrane region" description="Helical" evidence="7">
    <location>
        <begin position="26"/>
        <end position="48"/>
    </location>
</feature>
<feature type="transmembrane region" description="Helical" evidence="7">
    <location>
        <begin position="218"/>
        <end position="237"/>
    </location>
</feature>
<evidence type="ECO:0000259" key="8">
    <source>
        <dbReference type="Pfam" id="PF06454"/>
    </source>
</evidence>
<feature type="transmembrane region" description="Helical" evidence="7">
    <location>
        <begin position="60"/>
        <end position="78"/>
    </location>
</feature>
<gene>
    <name evidence="9" type="ORF">KFL_009230040</name>
</gene>
<feature type="transmembrane region" description="Helical" evidence="7">
    <location>
        <begin position="176"/>
        <end position="198"/>
    </location>
</feature>
<keyword evidence="10" id="KW-1185">Reference proteome</keyword>
<feature type="transmembrane region" description="Helical" evidence="7">
    <location>
        <begin position="258"/>
        <end position="279"/>
    </location>
</feature>
<feature type="transmembrane region" description="Helical" evidence="7">
    <location>
        <begin position="90"/>
        <end position="118"/>
    </location>
</feature>
<accession>A0A1Y1IRH7</accession>
<dbReference type="Proteomes" id="UP000054558">
    <property type="component" value="Unassembled WGS sequence"/>
</dbReference>